<accession>A0A835VFM8</accession>
<gene>
    <name evidence="1" type="ORF">HPP92_005675</name>
</gene>
<organism evidence="1 2">
    <name type="scientific">Vanilla planifolia</name>
    <name type="common">Vanilla</name>
    <dbReference type="NCBI Taxonomy" id="51239"/>
    <lineage>
        <taxon>Eukaryota</taxon>
        <taxon>Viridiplantae</taxon>
        <taxon>Streptophyta</taxon>
        <taxon>Embryophyta</taxon>
        <taxon>Tracheophyta</taxon>
        <taxon>Spermatophyta</taxon>
        <taxon>Magnoliopsida</taxon>
        <taxon>Liliopsida</taxon>
        <taxon>Asparagales</taxon>
        <taxon>Orchidaceae</taxon>
        <taxon>Vanilloideae</taxon>
        <taxon>Vanilleae</taxon>
        <taxon>Vanilla</taxon>
    </lineage>
</organism>
<dbReference type="Proteomes" id="UP000639772">
    <property type="component" value="Unassembled WGS sequence"/>
</dbReference>
<evidence type="ECO:0000313" key="2">
    <source>
        <dbReference type="Proteomes" id="UP000639772"/>
    </source>
</evidence>
<dbReference type="EMBL" id="JADCNM010000002">
    <property type="protein sequence ID" value="KAG0494681.1"/>
    <property type="molecule type" value="Genomic_DNA"/>
</dbReference>
<sequence length="62" mass="7079">MREQVLSYGRFKSTWGNIGEASAFAMAIENKNHKFDGKSKSYDLKNKKSIREGLGLNNKRVE</sequence>
<name>A0A835VFM8_VANPL</name>
<reference evidence="1 2" key="1">
    <citation type="journal article" date="2020" name="Nat. Food">
        <title>A phased Vanilla planifolia genome enables genetic improvement of flavour and production.</title>
        <authorList>
            <person name="Hasing T."/>
            <person name="Tang H."/>
            <person name="Brym M."/>
            <person name="Khazi F."/>
            <person name="Huang T."/>
            <person name="Chambers A.H."/>
        </authorList>
    </citation>
    <scope>NUCLEOTIDE SEQUENCE [LARGE SCALE GENOMIC DNA]</scope>
    <source>
        <tissue evidence="1">Leaf</tissue>
    </source>
</reference>
<protein>
    <submittedName>
        <fullName evidence="1">Uncharacterized protein</fullName>
    </submittedName>
</protein>
<dbReference type="AlphaFoldDB" id="A0A835VFM8"/>
<evidence type="ECO:0000313" key="1">
    <source>
        <dbReference type="EMBL" id="KAG0494681.1"/>
    </source>
</evidence>
<proteinExistence type="predicted"/>
<comment type="caution">
    <text evidence="1">The sequence shown here is derived from an EMBL/GenBank/DDBJ whole genome shotgun (WGS) entry which is preliminary data.</text>
</comment>